<name>T0Z9F4_9ZZZZ</name>
<organism evidence="1">
    <name type="scientific">mine drainage metagenome</name>
    <dbReference type="NCBI Taxonomy" id="410659"/>
    <lineage>
        <taxon>unclassified sequences</taxon>
        <taxon>metagenomes</taxon>
        <taxon>ecological metagenomes</taxon>
    </lineage>
</organism>
<evidence type="ECO:0000313" key="1">
    <source>
        <dbReference type="EMBL" id="EQD41648.1"/>
    </source>
</evidence>
<comment type="caution">
    <text evidence="1">The sequence shown here is derived from an EMBL/GenBank/DDBJ whole genome shotgun (WGS) entry which is preliminary data.</text>
</comment>
<reference evidence="1" key="1">
    <citation type="submission" date="2013-08" db="EMBL/GenBank/DDBJ databases">
        <authorList>
            <person name="Mendez C."/>
            <person name="Richter M."/>
            <person name="Ferrer M."/>
            <person name="Sanchez J."/>
        </authorList>
    </citation>
    <scope>NUCLEOTIDE SEQUENCE</scope>
</reference>
<sequence>QVSSGDSSVVIDKKKDRRIRPSVVVAALRAAQQREPKFKHEAFIESLALAYDFVIASKSMRPGAAVKLLDVYNVLTIMPGSAREYTRPEFARDIYLLDQSGHVTTKKGRKMSLPASALTRSGGVLRTVTRNGQAKDYAGISFEEPGA</sequence>
<dbReference type="EMBL" id="AUZZ01007605">
    <property type="protein sequence ID" value="EQD41648.1"/>
    <property type="molecule type" value="Genomic_DNA"/>
</dbReference>
<proteinExistence type="predicted"/>
<protein>
    <submittedName>
        <fullName evidence="1">Uncharacterized protein</fullName>
    </submittedName>
</protein>
<reference evidence="1" key="2">
    <citation type="journal article" date="2014" name="ISME J.">
        <title>Microbial stratification in low pH oxic and suboxic macroscopic growths along an acid mine drainage.</title>
        <authorList>
            <person name="Mendez-Garcia C."/>
            <person name="Mesa V."/>
            <person name="Sprenger R.R."/>
            <person name="Richter M."/>
            <person name="Diez M.S."/>
            <person name="Solano J."/>
            <person name="Bargiela R."/>
            <person name="Golyshina O.V."/>
            <person name="Manteca A."/>
            <person name="Ramos J.L."/>
            <person name="Gallego J.R."/>
            <person name="Llorente I."/>
            <person name="Martins Dos Santos V.A."/>
            <person name="Jensen O.N."/>
            <person name="Pelaez A.I."/>
            <person name="Sanchez J."/>
            <person name="Ferrer M."/>
        </authorList>
    </citation>
    <scope>NUCLEOTIDE SEQUENCE</scope>
</reference>
<feature type="non-terminal residue" evidence="1">
    <location>
        <position position="1"/>
    </location>
</feature>
<gene>
    <name evidence="1" type="ORF">B2A_10561</name>
</gene>
<dbReference type="AlphaFoldDB" id="T0Z9F4"/>
<accession>T0Z9F4</accession>